<name>A0ABQ5YD42_9NEIS</name>
<dbReference type="InterPro" id="IPR029069">
    <property type="entry name" value="HotDog_dom_sf"/>
</dbReference>
<keyword evidence="3" id="KW-1185">Reference proteome</keyword>
<proteinExistence type="predicted"/>
<gene>
    <name evidence="2" type="ORF">GCM10007907_00500</name>
</gene>
<evidence type="ECO:0000313" key="3">
    <source>
        <dbReference type="Proteomes" id="UP001156706"/>
    </source>
</evidence>
<dbReference type="Proteomes" id="UP001156706">
    <property type="component" value="Unassembled WGS sequence"/>
</dbReference>
<sequence length="149" mass="16298">MIRDWHVLLHSSIPLATAMQVSVTPLADGRQQLRVPLAPNVNDKGTGFGGSVAALATLAGWVETQRQLDKAGVTEQVDIMVQRGETHYLLPITADFSAEAQLPDTNELERFQRMYARKGLARLAVAVALHCNGMLVARYEGEYVARRAG</sequence>
<organism evidence="2 3">
    <name type="scientific">Chitinimonas prasina</name>
    <dbReference type="NCBI Taxonomy" id="1434937"/>
    <lineage>
        <taxon>Bacteria</taxon>
        <taxon>Pseudomonadati</taxon>
        <taxon>Pseudomonadota</taxon>
        <taxon>Betaproteobacteria</taxon>
        <taxon>Neisseriales</taxon>
        <taxon>Chitinibacteraceae</taxon>
        <taxon>Chitinimonas</taxon>
    </lineage>
</organism>
<dbReference type="Gene3D" id="3.10.129.10">
    <property type="entry name" value="Hotdog Thioesterase"/>
    <property type="match status" value="1"/>
</dbReference>
<dbReference type="NCBIfam" id="TIGR02447">
    <property type="entry name" value="yiiD_Cterm"/>
    <property type="match status" value="1"/>
</dbReference>
<reference evidence="3" key="1">
    <citation type="journal article" date="2019" name="Int. J. Syst. Evol. Microbiol.">
        <title>The Global Catalogue of Microorganisms (GCM) 10K type strain sequencing project: providing services to taxonomists for standard genome sequencing and annotation.</title>
        <authorList>
            <consortium name="The Broad Institute Genomics Platform"/>
            <consortium name="The Broad Institute Genome Sequencing Center for Infectious Disease"/>
            <person name="Wu L."/>
            <person name="Ma J."/>
        </authorList>
    </citation>
    <scope>NUCLEOTIDE SEQUENCE [LARGE SCALE GENOMIC DNA]</scope>
    <source>
        <strain evidence="3">NBRC 110044</strain>
    </source>
</reference>
<dbReference type="RefSeq" id="WP_284194424.1">
    <property type="nucleotide sequence ID" value="NZ_BSOG01000001.1"/>
</dbReference>
<dbReference type="InterPro" id="IPR012660">
    <property type="entry name" value="YiiD_C"/>
</dbReference>
<dbReference type="SUPFAM" id="SSF54637">
    <property type="entry name" value="Thioesterase/thiol ester dehydrase-isomerase"/>
    <property type="match status" value="1"/>
</dbReference>
<dbReference type="EMBL" id="BSOG01000001">
    <property type="protein sequence ID" value="GLR11260.1"/>
    <property type="molecule type" value="Genomic_DNA"/>
</dbReference>
<dbReference type="Pfam" id="PF09500">
    <property type="entry name" value="YiiD_C"/>
    <property type="match status" value="1"/>
</dbReference>
<protein>
    <recommendedName>
        <fullName evidence="1">Thioesterase putative domain-containing protein</fullName>
    </recommendedName>
</protein>
<accession>A0ABQ5YD42</accession>
<evidence type="ECO:0000313" key="2">
    <source>
        <dbReference type="EMBL" id="GLR11260.1"/>
    </source>
</evidence>
<feature type="domain" description="Thioesterase putative" evidence="1">
    <location>
        <begin position="8"/>
        <end position="146"/>
    </location>
</feature>
<evidence type="ECO:0000259" key="1">
    <source>
        <dbReference type="Pfam" id="PF09500"/>
    </source>
</evidence>
<comment type="caution">
    <text evidence="2">The sequence shown here is derived from an EMBL/GenBank/DDBJ whole genome shotgun (WGS) entry which is preliminary data.</text>
</comment>